<reference evidence="3" key="1">
    <citation type="submission" date="2017-09" db="EMBL/GenBank/DDBJ databases">
        <title>Depth-based differentiation of microbial function through sediment-hosted aquifers and enrichment of novel symbionts in the deep terrestrial subsurface.</title>
        <authorList>
            <person name="Probst A.J."/>
            <person name="Ladd B."/>
            <person name="Jarett J.K."/>
            <person name="Geller-Mcgrath D.E."/>
            <person name="Sieber C.M.K."/>
            <person name="Emerson J.B."/>
            <person name="Anantharaman K."/>
            <person name="Thomas B.C."/>
            <person name="Malmstrom R."/>
            <person name="Stieglmeier M."/>
            <person name="Klingl A."/>
            <person name="Woyke T."/>
            <person name="Ryan C.M."/>
            <person name="Banfield J.F."/>
        </authorList>
    </citation>
    <scope>NUCLEOTIDE SEQUENCE [LARGE SCALE GENOMIC DNA]</scope>
</reference>
<feature type="transmembrane region" description="Helical" evidence="1">
    <location>
        <begin position="112"/>
        <end position="131"/>
    </location>
</feature>
<gene>
    <name evidence="2" type="ORF">COY32_02795</name>
</gene>
<dbReference type="Proteomes" id="UP000228920">
    <property type="component" value="Unassembled WGS sequence"/>
</dbReference>
<comment type="caution">
    <text evidence="2">The sequence shown here is derived from an EMBL/GenBank/DDBJ whole genome shotgun (WGS) entry which is preliminary data.</text>
</comment>
<accession>A0A2M7TJL1</accession>
<proteinExistence type="predicted"/>
<keyword evidence="1" id="KW-0812">Transmembrane</keyword>
<feature type="transmembrane region" description="Helical" evidence="1">
    <location>
        <begin position="81"/>
        <end position="100"/>
    </location>
</feature>
<keyword evidence="1" id="KW-0472">Membrane</keyword>
<protein>
    <submittedName>
        <fullName evidence="2">Uncharacterized protein</fullName>
    </submittedName>
</protein>
<evidence type="ECO:0000313" key="2">
    <source>
        <dbReference type="EMBL" id="PIZ46779.1"/>
    </source>
</evidence>
<dbReference type="EMBL" id="PFNL01000080">
    <property type="protein sequence ID" value="PIZ46779.1"/>
    <property type="molecule type" value="Genomic_DNA"/>
</dbReference>
<feature type="transmembrane region" description="Helical" evidence="1">
    <location>
        <begin position="43"/>
        <end position="69"/>
    </location>
</feature>
<feature type="transmembrane region" description="Helical" evidence="1">
    <location>
        <begin position="167"/>
        <end position="185"/>
    </location>
</feature>
<sequence>MKKLIPLLSIFAPISYLAALLYEVGYLKSANIPFYFINLNSTYIAWMIIGTSSLIILMYIVDVVITPFYLGMRDSFGKSEVSYSIFKIFFIAILVLPFVMIGNTNILEVIKFSLGFLVLSLFYEFGMPMLFQHSENTLEGKMHAERQRNISQKSFTEHLIGIDYSKFFLMGCMVVLILLGVHNLGKTEANIVKDYPTFLVDNTKYVLLRKYNDQSIFLEVDNNNKYSSKFLVLKDLDNVHLKIERIKILYPD</sequence>
<keyword evidence="1" id="KW-1133">Transmembrane helix</keyword>
<name>A0A2M7TJL1_UNCKA</name>
<organism evidence="2 3">
    <name type="scientific">candidate division WWE3 bacterium CG_4_10_14_0_2_um_filter_41_14</name>
    <dbReference type="NCBI Taxonomy" id="1975072"/>
    <lineage>
        <taxon>Bacteria</taxon>
        <taxon>Katanobacteria</taxon>
    </lineage>
</organism>
<evidence type="ECO:0000256" key="1">
    <source>
        <dbReference type="SAM" id="Phobius"/>
    </source>
</evidence>
<evidence type="ECO:0000313" key="3">
    <source>
        <dbReference type="Proteomes" id="UP000228920"/>
    </source>
</evidence>
<dbReference type="AlphaFoldDB" id="A0A2M7TJL1"/>